<protein>
    <recommendedName>
        <fullName evidence="4">DNA/RNA non-specific endonuclease domain-containing protein</fullName>
    </recommendedName>
</protein>
<proteinExistence type="predicted"/>
<evidence type="ECO:0000256" key="1">
    <source>
        <dbReference type="SAM" id="SignalP"/>
    </source>
</evidence>
<evidence type="ECO:0000313" key="3">
    <source>
        <dbReference type="Proteomes" id="UP000092445"/>
    </source>
</evidence>
<feature type="chain" id="PRO_5008402782" description="DNA/RNA non-specific endonuclease domain-containing protein" evidence="1">
    <location>
        <begin position="22"/>
        <end position="411"/>
    </location>
</feature>
<feature type="signal peptide" evidence="1">
    <location>
        <begin position="1"/>
        <end position="21"/>
    </location>
</feature>
<keyword evidence="3" id="KW-1185">Reference proteome</keyword>
<dbReference type="EnsemblMetazoa" id="GPAI010773-RA">
    <property type="protein sequence ID" value="GPAI010773-PA"/>
    <property type="gene ID" value="GPAI010773"/>
</dbReference>
<keyword evidence="1" id="KW-0732">Signal</keyword>
<reference evidence="2" key="2">
    <citation type="submission" date="2020-05" db="UniProtKB">
        <authorList>
            <consortium name="EnsemblMetazoa"/>
        </authorList>
    </citation>
    <scope>IDENTIFICATION</scope>
    <source>
        <strain evidence="2">IAEA</strain>
    </source>
</reference>
<reference evidence="3" key="1">
    <citation type="submission" date="2014-03" db="EMBL/GenBank/DDBJ databases">
        <authorList>
            <person name="Aksoy S."/>
            <person name="Warren W."/>
            <person name="Wilson R.K."/>
        </authorList>
    </citation>
    <scope>NUCLEOTIDE SEQUENCE [LARGE SCALE GENOMIC DNA]</scope>
    <source>
        <strain evidence="3">IAEA</strain>
    </source>
</reference>
<accession>A0A1A9ZCU5</accession>
<dbReference type="STRING" id="7398.A0A1A9ZCU5"/>
<evidence type="ECO:0000313" key="2">
    <source>
        <dbReference type="EnsemblMetazoa" id="GPAI010773-PA"/>
    </source>
</evidence>
<dbReference type="AlphaFoldDB" id="A0A1A9ZCU5"/>
<organism evidence="2 3">
    <name type="scientific">Glossina pallidipes</name>
    <name type="common">Tsetse fly</name>
    <dbReference type="NCBI Taxonomy" id="7398"/>
    <lineage>
        <taxon>Eukaryota</taxon>
        <taxon>Metazoa</taxon>
        <taxon>Ecdysozoa</taxon>
        <taxon>Arthropoda</taxon>
        <taxon>Hexapoda</taxon>
        <taxon>Insecta</taxon>
        <taxon>Pterygota</taxon>
        <taxon>Neoptera</taxon>
        <taxon>Endopterygota</taxon>
        <taxon>Diptera</taxon>
        <taxon>Brachycera</taxon>
        <taxon>Muscomorpha</taxon>
        <taxon>Hippoboscoidea</taxon>
        <taxon>Glossinidae</taxon>
        <taxon>Glossina</taxon>
    </lineage>
</organism>
<dbReference type="VEuPathDB" id="VectorBase:GPAI010773"/>
<sequence>MPSHRCQLFILLFVGLYVVRAQNNFCSIRIASDPSVQPLLERSFGSRSILKPYKAPTGENYIYAEQDEVITLHCVDGFQASTGGVSVKLRCNGKYWLEENGDKYNYNDPYNVHFECKKVAWNLYESVEAFRWCPEYSASYIIAKKNVNKSPTHVAGLCYDTERLLLSSVAYNIQPDEFKITKTKFDLRNYSFGKEIKNFHFIEKEGLTALRFEEKQFEDWFTFGNFQCAPLIENHKIKTVIEEFSSLLNVTWWPSLRLGNWKKYQDALEKHTTKAAYNVISGVEGKLEVPLTNDCDNTTEMKVLLDYYGRHIPAYVWNYLEPLQNTSKEVVIIAFNSSFYEFYKKDDVVFCEDICHEIDWLANARSTFQYANMGIMFCCRADNVQKSARFDNFPNLFLKNDMENVTERLVY</sequence>
<dbReference type="Proteomes" id="UP000092445">
    <property type="component" value="Unassembled WGS sequence"/>
</dbReference>
<name>A0A1A9ZCU5_GLOPL</name>
<evidence type="ECO:0008006" key="4">
    <source>
        <dbReference type="Google" id="ProtNLM"/>
    </source>
</evidence>